<name>A0A2N9ILM0_FAGSY</name>
<dbReference type="EMBL" id="OIVN01006079">
    <property type="protein sequence ID" value="SPD25030.1"/>
    <property type="molecule type" value="Genomic_DNA"/>
</dbReference>
<evidence type="ECO:0000313" key="2">
    <source>
        <dbReference type="EMBL" id="SPD25030.1"/>
    </source>
</evidence>
<sequence>MGNAQSPPANPRYALASRYFGLHGPLGDRMFDLLSQQRKDQRLSFQDLVIAKGTYEKGTKDEIEEFIYQLVDVSGDGILGRSDLESVLIAMFETIFSTKDAELGPSSHKDVADIFLNAATFSKHDDGCSEKSMSFEDFGNWCTLLPSVKKFLGSLLIPPDADLDTVEARVEDRTPPNSRGSAKREGGGATVIRKRLAVVQGIIGSGTHGYRDFPFLLWRHKDELLRIGSGTRRFGLNGYPLKQTGRGD</sequence>
<evidence type="ECO:0008006" key="3">
    <source>
        <dbReference type="Google" id="ProtNLM"/>
    </source>
</evidence>
<gene>
    <name evidence="2" type="ORF">FSB_LOCUS52912</name>
</gene>
<evidence type="ECO:0000256" key="1">
    <source>
        <dbReference type="ARBA" id="ARBA00022837"/>
    </source>
</evidence>
<accession>A0A2N9ILM0</accession>
<dbReference type="InterPro" id="IPR018247">
    <property type="entry name" value="EF_Hand_1_Ca_BS"/>
</dbReference>
<reference evidence="2" key="1">
    <citation type="submission" date="2018-02" db="EMBL/GenBank/DDBJ databases">
        <authorList>
            <person name="Cohen D.B."/>
            <person name="Kent A.D."/>
        </authorList>
    </citation>
    <scope>NUCLEOTIDE SEQUENCE</scope>
</reference>
<keyword evidence="1" id="KW-0106">Calcium</keyword>
<dbReference type="PROSITE" id="PS00018">
    <property type="entry name" value="EF_HAND_1"/>
    <property type="match status" value="1"/>
</dbReference>
<dbReference type="InterPro" id="IPR011992">
    <property type="entry name" value="EF-hand-dom_pair"/>
</dbReference>
<organism evidence="2">
    <name type="scientific">Fagus sylvatica</name>
    <name type="common">Beechnut</name>
    <dbReference type="NCBI Taxonomy" id="28930"/>
    <lineage>
        <taxon>Eukaryota</taxon>
        <taxon>Viridiplantae</taxon>
        <taxon>Streptophyta</taxon>
        <taxon>Embryophyta</taxon>
        <taxon>Tracheophyta</taxon>
        <taxon>Spermatophyta</taxon>
        <taxon>Magnoliopsida</taxon>
        <taxon>eudicotyledons</taxon>
        <taxon>Gunneridae</taxon>
        <taxon>Pentapetalae</taxon>
        <taxon>rosids</taxon>
        <taxon>fabids</taxon>
        <taxon>Fagales</taxon>
        <taxon>Fagaceae</taxon>
        <taxon>Fagus</taxon>
    </lineage>
</organism>
<proteinExistence type="predicted"/>
<protein>
    <recommendedName>
        <fullName evidence="3">EF-hand domain-containing protein</fullName>
    </recommendedName>
</protein>
<dbReference type="SUPFAM" id="SSF47473">
    <property type="entry name" value="EF-hand"/>
    <property type="match status" value="1"/>
</dbReference>
<dbReference type="AlphaFoldDB" id="A0A2N9ILM0"/>
<dbReference type="Gene3D" id="1.10.238.10">
    <property type="entry name" value="EF-hand"/>
    <property type="match status" value="1"/>
</dbReference>